<name>A0AB37A092_9BACT</name>
<dbReference type="InterPro" id="IPR011067">
    <property type="entry name" value="Plasmid_toxin/cell-grow_inhib"/>
</dbReference>
<dbReference type="SUPFAM" id="SSF50118">
    <property type="entry name" value="Cell growth inhibitor/plasmid maintenance toxic component"/>
    <property type="match status" value="1"/>
</dbReference>
<dbReference type="Proteomes" id="UP000239861">
    <property type="component" value="Unassembled WGS sequence"/>
</dbReference>
<evidence type="ECO:0000313" key="1">
    <source>
        <dbReference type="EMBL" id="PPK62243.1"/>
    </source>
</evidence>
<dbReference type="EMBL" id="PTIW01000004">
    <property type="protein sequence ID" value="PPK62243.1"/>
    <property type="molecule type" value="Genomic_DNA"/>
</dbReference>
<protein>
    <submittedName>
        <fullName evidence="1">mRNA interferase MazF</fullName>
    </submittedName>
</protein>
<dbReference type="AlphaFoldDB" id="A0AB37A092"/>
<proteinExistence type="predicted"/>
<dbReference type="RefSeq" id="WP_104411807.1">
    <property type="nucleotide sequence ID" value="NZ_PTIW01000004.1"/>
</dbReference>
<comment type="caution">
    <text evidence="1">The sequence shown here is derived from an EMBL/GenBank/DDBJ whole genome shotgun (WGS) entry which is preliminary data.</text>
</comment>
<accession>A0AB37A092</accession>
<dbReference type="Gene3D" id="2.30.30.110">
    <property type="match status" value="1"/>
</dbReference>
<evidence type="ECO:0000313" key="2">
    <source>
        <dbReference type="Proteomes" id="UP000239861"/>
    </source>
</evidence>
<organism evidence="1 2">
    <name type="scientific">Malaciobacter marinus</name>
    <dbReference type="NCBI Taxonomy" id="505249"/>
    <lineage>
        <taxon>Bacteria</taxon>
        <taxon>Pseudomonadati</taxon>
        <taxon>Campylobacterota</taxon>
        <taxon>Epsilonproteobacteria</taxon>
        <taxon>Campylobacterales</taxon>
        <taxon>Arcobacteraceae</taxon>
        <taxon>Malaciobacter</taxon>
    </lineage>
</organism>
<gene>
    <name evidence="1" type="ORF">B0F89_1042</name>
</gene>
<sequence>MQEYDKWNEIKKETSKEIQLVGYKTRDIFNVKVGKNIGFEQNGKGEEFVRPVVIYKKLTKDMFIGIPLTTTKRDGSFFFHFKFIPNKTSVAILPQGKLFSSKRLLNKIGVINKNDFENLKKKYLKLLE</sequence>
<reference evidence="1 2" key="1">
    <citation type="submission" date="2018-02" db="EMBL/GenBank/DDBJ databases">
        <title>Subsurface microbial communities from deep shales in Ohio and West Virginia, USA.</title>
        <authorList>
            <person name="Wrighton K."/>
        </authorList>
    </citation>
    <scope>NUCLEOTIDE SEQUENCE [LARGE SCALE GENOMIC DNA]</scope>
    <source>
        <strain evidence="1 2">MARC-MIP3H16</strain>
    </source>
</reference>